<dbReference type="Proteomes" id="UP000036681">
    <property type="component" value="Unplaced"/>
</dbReference>
<dbReference type="GO" id="GO:0022625">
    <property type="term" value="C:cytosolic large ribosomal subunit"/>
    <property type="evidence" value="ECO:0007669"/>
    <property type="project" value="UniProtKB-UniRule"/>
</dbReference>
<accession>A0A0M3I2K4</accession>
<feature type="compositionally biased region" description="Basic residues" evidence="5">
    <location>
        <begin position="1"/>
        <end position="13"/>
    </location>
</feature>
<dbReference type="InterPro" id="IPR018492">
    <property type="entry name" value="Ribosomal_eL8/Nhp2"/>
</dbReference>
<feature type="region of interest" description="Disordered" evidence="5">
    <location>
        <begin position="1"/>
        <end position="29"/>
    </location>
</feature>
<dbReference type="Gene3D" id="3.30.1330.30">
    <property type="match status" value="1"/>
</dbReference>
<feature type="domain" description="Ribosomal protein eL8/eL30/eS12/Gadd45" evidence="6">
    <location>
        <begin position="132"/>
        <end position="210"/>
    </location>
</feature>
<keyword evidence="3 4" id="KW-0687">Ribonucleoprotein</keyword>
<keyword evidence="2 4" id="KW-0689">Ribosomal protein</keyword>
<dbReference type="PRINTS" id="PR00881">
    <property type="entry name" value="L7ARS6FAMILY"/>
</dbReference>
<dbReference type="PANTHER" id="PTHR23105">
    <property type="entry name" value="RIBOSOMAL PROTEIN L7AE FAMILY MEMBER"/>
    <property type="match status" value="1"/>
</dbReference>
<evidence type="ECO:0000256" key="2">
    <source>
        <dbReference type="ARBA" id="ARBA00022980"/>
    </source>
</evidence>
<dbReference type="FunFam" id="3.30.1330.30:FF:000003">
    <property type="entry name" value="60S ribosomal protein L7a"/>
    <property type="match status" value="1"/>
</dbReference>
<dbReference type="InterPro" id="IPR004037">
    <property type="entry name" value="Ribosomal_eL8-like_CS"/>
</dbReference>
<dbReference type="InterPro" id="IPR004038">
    <property type="entry name" value="Ribosomal_eL8/eL30/eS12/Gad45"/>
</dbReference>
<evidence type="ECO:0000259" key="6">
    <source>
        <dbReference type="Pfam" id="PF01248"/>
    </source>
</evidence>
<evidence type="ECO:0000313" key="7">
    <source>
        <dbReference type="Proteomes" id="UP000036681"/>
    </source>
</evidence>
<evidence type="ECO:0000313" key="8">
    <source>
        <dbReference type="WBParaSite" id="ALUE_0001074201-mRNA-1"/>
    </source>
</evidence>
<keyword evidence="7" id="KW-1185">Reference proteome</keyword>
<comment type="function">
    <text evidence="4">Component of the ribosome.</text>
</comment>
<evidence type="ECO:0000256" key="5">
    <source>
        <dbReference type="SAM" id="MobiDB-lite"/>
    </source>
</evidence>
<dbReference type="PROSITE" id="PS01082">
    <property type="entry name" value="RIBOSOMAL_L7AE"/>
    <property type="match status" value="1"/>
</dbReference>
<evidence type="ECO:0000256" key="3">
    <source>
        <dbReference type="ARBA" id="ARBA00023274"/>
    </source>
</evidence>
<evidence type="ECO:0000256" key="1">
    <source>
        <dbReference type="ARBA" id="ARBA00007337"/>
    </source>
</evidence>
<dbReference type="InterPro" id="IPR001921">
    <property type="entry name" value="Ribosomal_eL8_euk"/>
</dbReference>
<evidence type="ECO:0000256" key="4">
    <source>
        <dbReference type="RuleBase" id="RU367042"/>
    </source>
</evidence>
<dbReference type="InterPro" id="IPR029064">
    <property type="entry name" value="Ribosomal_eL30-like_sf"/>
</dbReference>
<organism evidence="7 8">
    <name type="scientific">Ascaris lumbricoides</name>
    <name type="common">Giant roundworm</name>
    <dbReference type="NCBI Taxonomy" id="6252"/>
    <lineage>
        <taxon>Eukaryota</taxon>
        <taxon>Metazoa</taxon>
        <taxon>Ecdysozoa</taxon>
        <taxon>Nematoda</taxon>
        <taxon>Chromadorea</taxon>
        <taxon>Rhabditida</taxon>
        <taxon>Spirurina</taxon>
        <taxon>Ascaridomorpha</taxon>
        <taxon>Ascaridoidea</taxon>
        <taxon>Ascarididae</taxon>
        <taxon>Ascaris</taxon>
    </lineage>
</organism>
<sequence>MFKPSKKIIKKRVAPPPSSVKKAEAAKKEHNPLFEKRSRNFAIGQDIQPKRDLTRFVKWPKYVRLQRQKAVLMKRLKIPPPINQFRTTLDRQTADQLFRLLSKYRPETKHQKMERLRARADARAAGKPEDVTKRPPVVRSGVNAVTKLVEQKKAQLVVIAHDVDPIEIVVFLPALCRKFKVPYCIVKGKARLGQVVHRKTTSCLAIVDTNPEDKVTLSRLKETVTTNFNERAEEIRRHWGGGIMSARSQAKRAKIEKARAKELAQKA</sequence>
<proteinExistence type="inferred from homology"/>
<dbReference type="GO" id="GO:0003723">
    <property type="term" value="F:RNA binding"/>
    <property type="evidence" value="ECO:0007669"/>
    <property type="project" value="UniProtKB-UniRule"/>
</dbReference>
<name>A0A0M3I2K4_ASCLU</name>
<dbReference type="InterPro" id="IPR050257">
    <property type="entry name" value="eL8/uL1-like"/>
</dbReference>
<dbReference type="PRINTS" id="PR00882">
    <property type="entry name" value="RIBOSOMALL7A"/>
</dbReference>
<dbReference type="WBParaSite" id="ALUE_0001074201-mRNA-1">
    <property type="protein sequence ID" value="ALUE_0001074201-mRNA-1"/>
    <property type="gene ID" value="ALUE_0001074201"/>
</dbReference>
<reference evidence="8" key="1">
    <citation type="submission" date="2017-02" db="UniProtKB">
        <authorList>
            <consortium name="WormBaseParasite"/>
        </authorList>
    </citation>
    <scope>IDENTIFICATION</scope>
</reference>
<protein>
    <recommendedName>
        <fullName evidence="4">60S ribosomal protein L7a</fullName>
    </recommendedName>
</protein>
<comment type="similarity">
    <text evidence="1 4">Belongs to the eukaryotic ribosomal protein eL8 family.</text>
</comment>
<dbReference type="AlphaFoldDB" id="A0A0M3I2K4"/>
<dbReference type="GO" id="GO:0042254">
    <property type="term" value="P:ribosome biogenesis"/>
    <property type="evidence" value="ECO:0007669"/>
    <property type="project" value="InterPro"/>
</dbReference>
<dbReference type="SUPFAM" id="SSF55315">
    <property type="entry name" value="L30e-like"/>
    <property type="match status" value="1"/>
</dbReference>
<dbReference type="Pfam" id="PF01248">
    <property type="entry name" value="Ribosomal_L7Ae"/>
    <property type="match status" value="1"/>
</dbReference>